<sequence length="455" mass="51243">MDIALEKASDTNASLIITLKPEDYKAEVDKKLKQYGKQASLKGFRPGHVPAAVLQKMYGKGILVEEVNGILSKSVTNYIRENKLQVVGDPMPNREEADAIDWDSQDEFKFSYELGLASDFDVDMTSLGSVNRYEIEAGDKEVNETIENLRTQFHSHQHAEEAGEGDTIFGELKQLNAPEGAEAFVTKTALPLAKVAPDALGTFLGKKKDETFTFAMEAAFPDEKERALATGAKKEDAGNLTGEFSFTIEDVTRHAPADLNQEFFDKVLGVGAVSDEETFRTKVKEIIGQNYGRESDNLLRNDIEQTLLDNILISLPDEFLKKWLLEMNEGKFTAEQIEEQYPDFTKSAKLQLIKNRVAEKNDINVNFEEVMDATRQMVRDQFGFAGSDGGEMDETIDKIAKNYLMDEKNNGQNYTQTFNRVFDDKVIDFIKSQLTIVDQTVSLDEFRERAQRQQA</sequence>
<dbReference type="Gene3D" id="1.10.3120.10">
    <property type="entry name" value="Trigger factor, C-terminal domain"/>
    <property type="match status" value="1"/>
</dbReference>
<keyword evidence="2" id="KW-0413">Isomerase</keyword>
<proteinExistence type="predicted"/>
<comment type="caution">
    <text evidence="2">The sequence shown here is derived from an EMBL/GenBank/DDBJ whole genome shotgun (WGS) entry which is preliminary data.</text>
</comment>
<name>A0ABS3JP33_9BACT</name>
<dbReference type="GO" id="GO:0003755">
    <property type="term" value="F:peptidyl-prolyl cis-trans isomerase activity"/>
    <property type="evidence" value="ECO:0007669"/>
    <property type="project" value="UniProtKB-EC"/>
</dbReference>
<dbReference type="Gene3D" id="3.30.70.1050">
    <property type="entry name" value="Trigger factor ribosome-binding domain"/>
    <property type="match status" value="1"/>
</dbReference>
<dbReference type="SUPFAM" id="SSF102735">
    <property type="entry name" value="Trigger factor ribosome-binding domain"/>
    <property type="match status" value="1"/>
</dbReference>
<dbReference type="InterPro" id="IPR008881">
    <property type="entry name" value="Trigger_fac_ribosome-bd_bac"/>
</dbReference>
<dbReference type="InterPro" id="IPR037041">
    <property type="entry name" value="Trigger_fac_C_sf"/>
</dbReference>
<evidence type="ECO:0000313" key="3">
    <source>
        <dbReference type="Proteomes" id="UP000664628"/>
    </source>
</evidence>
<gene>
    <name evidence="2" type="primary">tig</name>
    <name evidence="2" type="ORF">J2I46_20430</name>
</gene>
<evidence type="ECO:0000259" key="1">
    <source>
        <dbReference type="Pfam" id="PF05697"/>
    </source>
</evidence>
<dbReference type="NCBIfam" id="TIGR00115">
    <property type="entry name" value="tig"/>
    <property type="match status" value="1"/>
</dbReference>
<dbReference type="InterPro" id="IPR036611">
    <property type="entry name" value="Trigger_fac_ribosome-bd_sf"/>
</dbReference>
<reference evidence="2 3" key="1">
    <citation type="submission" date="2021-03" db="EMBL/GenBank/DDBJ databases">
        <title>Fibrella sp. HMF5405 genome sequencing and assembly.</title>
        <authorList>
            <person name="Kang H."/>
            <person name="Kim H."/>
            <person name="Bae S."/>
            <person name="Joh K."/>
        </authorList>
    </citation>
    <scope>NUCLEOTIDE SEQUENCE [LARGE SCALE GENOMIC DNA]</scope>
    <source>
        <strain evidence="2 3">HMF5405</strain>
    </source>
</reference>
<dbReference type="RefSeq" id="WP_207330907.1">
    <property type="nucleotide sequence ID" value="NZ_JAFMYW010000006.1"/>
</dbReference>
<dbReference type="PIRSF" id="PIRSF003095">
    <property type="entry name" value="Trigger_factor"/>
    <property type="match status" value="1"/>
</dbReference>
<dbReference type="InterPro" id="IPR027304">
    <property type="entry name" value="Trigger_fact/SurA_dom_sf"/>
</dbReference>
<feature type="domain" description="Trigger factor ribosome-binding bacterial" evidence="1">
    <location>
        <begin position="1"/>
        <end position="149"/>
    </location>
</feature>
<dbReference type="PANTHER" id="PTHR30560">
    <property type="entry name" value="TRIGGER FACTOR CHAPERONE AND PEPTIDYL-PROLYL CIS/TRANS ISOMERASE"/>
    <property type="match status" value="1"/>
</dbReference>
<dbReference type="Proteomes" id="UP000664628">
    <property type="component" value="Unassembled WGS sequence"/>
</dbReference>
<dbReference type="InterPro" id="IPR005215">
    <property type="entry name" value="Trig_fac"/>
</dbReference>
<evidence type="ECO:0000313" key="2">
    <source>
        <dbReference type="EMBL" id="MBO0950969.1"/>
    </source>
</evidence>
<dbReference type="PANTHER" id="PTHR30560:SF3">
    <property type="entry name" value="TRIGGER FACTOR-LIKE PROTEIN TIG, CHLOROPLASTIC"/>
    <property type="match status" value="1"/>
</dbReference>
<dbReference type="EC" id="5.2.1.8" evidence="2"/>
<organism evidence="2 3">
    <name type="scientific">Fibrella forsythiae</name>
    <dbReference type="NCBI Taxonomy" id="2817061"/>
    <lineage>
        <taxon>Bacteria</taxon>
        <taxon>Pseudomonadati</taxon>
        <taxon>Bacteroidota</taxon>
        <taxon>Cytophagia</taxon>
        <taxon>Cytophagales</taxon>
        <taxon>Spirosomataceae</taxon>
        <taxon>Fibrella</taxon>
    </lineage>
</organism>
<keyword evidence="3" id="KW-1185">Reference proteome</keyword>
<dbReference type="Pfam" id="PF05697">
    <property type="entry name" value="Trigger_N"/>
    <property type="match status" value="1"/>
</dbReference>
<dbReference type="EMBL" id="JAFMYW010000006">
    <property type="protein sequence ID" value="MBO0950969.1"/>
    <property type="molecule type" value="Genomic_DNA"/>
</dbReference>
<protein>
    <submittedName>
        <fullName evidence="2">Trigger factor</fullName>
        <ecNumber evidence="2">5.2.1.8</ecNumber>
    </submittedName>
</protein>
<dbReference type="SUPFAM" id="SSF109998">
    <property type="entry name" value="Triger factor/SurA peptide-binding domain-like"/>
    <property type="match status" value="1"/>
</dbReference>
<accession>A0ABS3JP33</accession>